<dbReference type="Proteomes" id="UP000216885">
    <property type="component" value="Unassembled WGS sequence"/>
</dbReference>
<keyword evidence="4" id="KW-1185">Reference proteome</keyword>
<dbReference type="InterPro" id="IPR004165">
    <property type="entry name" value="CoA_trans_fam_I"/>
</dbReference>
<dbReference type="NCBIfam" id="TIGR02428">
    <property type="entry name" value="pcaJ_scoB_fam"/>
    <property type="match status" value="1"/>
</dbReference>
<evidence type="ECO:0000313" key="4">
    <source>
        <dbReference type="Proteomes" id="UP000216885"/>
    </source>
</evidence>
<dbReference type="InterPro" id="IPR012791">
    <property type="entry name" value="3-oxoacid_CoA-transf_B"/>
</dbReference>
<dbReference type="InterPro" id="IPR037171">
    <property type="entry name" value="NagB/RpiA_transferase-like"/>
</dbReference>
<dbReference type="AlphaFoldDB" id="A0A261TV01"/>
<dbReference type="RefSeq" id="WP_094838787.1">
    <property type="nucleotide sequence ID" value="NZ_NEVQ01000020.1"/>
</dbReference>
<evidence type="ECO:0000256" key="1">
    <source>
        <dbReference type="ARBA" id="ARBA00007047"/>
    </source>
</evidence>
<dbReference type="SMART" id="SM00882">
    <property type="entry name" value="CoA_trans"/>
    <property type="match status" value="1"/>
</dbReference>
<reference evidence="3 4" key="1">
    <citation type="submission" date="2017-05" db="EMBL/GenBank/DDBJ databases">
        <title>Complete and WGS of Bordetella genogroups.</title>
        <authorList>
            <person name="Spilker T."/>
            <person name="LiPuma J."/>
        </authorList>
    </citation>
    <scope>NUCLEOTIDE SEQUENCE [LARGE SCALE GENOMIC DNA]</scope>
    <source>
        <strain evidence="3 4">AU9919</strain>
    </source>
</reference>
<accession>A0A261TV01</accession>
<gene>
    <name evidence="3" type="ORF">CAL20_20200</name>
</gene>
<dbReference type="PANTHER" id="PTHR13707:SF57">
    <property type="entry name" value="SUCCINYL-COA:3-KETOACID COENZYME A TRANSFERASE SUBUNIT B-RELATED"/>
    <property type="match status" value="1"/>
</dbReference>
<dbReference type="GO" id="GO:0008410">
    <property type="term" value="F:CoA-transferase activity"/>
    <property type="evidence" value="ECO:0007669"/>
    <property type="project" value="InterPro"/>
</dbReference>
<dbReference type="EMBL" id="NEVQ01000020">
    <property type="protein sequence ID" value="OZI52982.1"/>
    <property type="molecule type" value="Genomic_DNA"/>
</dbReference>
<name>A0A261TV01_9BORD</name>
<keyword evidence="2 3" id="KW-0808">Transferase</keyword>
<sequence>MQKLTRIQMAARLAKDIPAGSYVNIGIGLPELVANHLDPADEILLHSENGMLGMGPAAEPGEENHELINAGKRPVTLLTGGAFFGHVDSFAMMRGGHLDLCIMGGMQVSQRGDLANWSLGRKGEPPAVGGAMDLSVGARKVFILMEHNAKDGTPKLVESCALPLTGLGVVHRVYTDLAIVDITPKGFLLREKLVDISDEELRACTGAPLHFADDR</sequence>
<evidence type="ECO:0000256" key="2">
    <source>
        <dbReference type="ARBA" id="ARBA00022679"/>
    </source>
</evidence>
<comment type="caution">
    <text evidence="3">The sequence shown here is derived from an EMBL/GenBank/DDBJ whole genome shotgun (WGS) entry which is preliminary data.</text>
</comment>
<proteinExistence type="inferred from homology"/>
<dbReference type="Pfam" id="PF01144">
    <property type="entry name" value="CoA_trans"/>
    <property type="match status" value="1"/>
</dbReference>
<dbReference type="SUPFAM" id="SSF100950">
    <property type="entry name" value="NagB/RpiA/CoA transferase-like"/>
    <property type="match status" value="1"/>
</dbReference>
<dbReference type="PANTHER" id="PTHR13707">
    <property type="entry name" value="KETOACID-COENZYME A TRANSFERASE"/>
    <property type="match status" value="1"/>
</dbReference>
<organism evidence="3 4">
    <name type="scientific">Bordetella genomosp. 4</name>
    <dbReference type="NCBI Taxonomy" id="463044"/>
    <lineage>
        <taxon>Bacteria</taxon>
        <taxon>Pseudomonadati</taxon>
        <taxon>Pseudomonadota</taxon>
        <taxon>Betaproteobacteria</taxon>
        <taxon>Burkholderiales</taxon>
        <taxon>Alcaligenaceae</taxon>
        <taxon>Bordetella</taxon>
    </lineage>
</organism>
<dbReference type="Gene3D" id="3.40.1080.10">
    <property type="entry name" value="Glutaconate Coenzyme A-transferase"/>
    <property type="match status" value="1"/>
</dbReference>
<comment type="similarity">
    <text evidence="1">Belongs to the 3-oxoacid CoA-transferase subunit B family.</text>
</comment>
<evidence type="ECO:0000313" key="3">
    <source>
        <dbReference type="EMBL" id="OZI52982.1"/>
    </source>
</evidence>
<protein>
    <submittedName>
        <fullName evidence="3">3-oxoadipate CoA-transferase</fullName>
    </submittedName>
</protein>